<evidence type="ECO:0000256" key="4">
    <source>
        <dbReference type="ARBA" id="ARBA00011881"/>
    </source>
</evidence>
<feature type="domain" description="Transthyretin/hydroxyisourate hydrolase" evidence="8">
    <location>
        <begin position="4"/>
        <end position="116"/>
    </location>
</feature>
<evidence type="ECO:0000259" key="8">
    <source>
        <dbReference type="Pfam" id="PF00576"/>
    </source>
</evidence>
<evidence type="ECO:0000256" key="7">
    <source>
        <dbReference type="RuleBase" id="RU361270"/>
    </source>
</evidence>
<dbReference type="InterPro" id="IPR023416">
    <property type="entry name" value="Transthyretin/HIU_hydrolase_d"/>
</dbReference>
<dbReference type="CDD" id="cd05822">
    <property type="entry name" value="TLP_HIUase"/>
    <property type="match status" value="1"/>
</dbReference>
<dbReference type="InterPro" id="IPR023418">
    <property type="entry name" value="Thyroxine_BS"/>
</dbReference>
<dbReference type="PANTHER" id="PTHR10395:SF7">
    <property type="entry name" value="5-HYDROXYISOURATE HYDROLASE"/>
    <property type="match status" value="1"/>
</dbReference>
<dbReference type="PROSITE" id="PS00769">
    <property type="entry name" value="TRANSTHYRETIN_2"/>
    <property type="match status" value="1"/>
</dbReference>
<gene>
    <name evidence="9" type="primary">uraH</name>
    <name evidence="9" type="ORF">MUN89_17665</name>
</gene>
<organism evidence="9 10">
    <name type="scientific">Halobacillus salinarum</name>
    <dbReference type="NCBI Taxonomy" id="2932257"/>
    <lineage>
        <taxon>Bacteria</taxon>
        <taxon>Bacillati</taxon>
        <taxon>Bacillota</taxon>
        <taxon>Bacilli</taxon>
        <taxon>Bacillales</taxon>
        <taxon>Bacillaceae</taxon>
        <taxon>Halobacillus</taxon>
    </lineage>
</organism>
<dbReference type="EC" id="3.5.2.17" evidence="7"/>
<dbReference type="Pfam" id="PF00576">
    <property type="entry name" value="Transthyretin"/>
    <property type="match status" value="1"/>
</dbReference>
<comment type="similarity">
    <text evidence="3 7">Belongs to the transthyretin family. 5-hydroxyisourate hydrolase subfamily.</text>
</comment>
<dbReference type="PROSITE" id="PS00768">
    <property type="entry name" value="TRANSTHYRETIN_1"/>
    <property type="match status" value="1"/>
</dbReference>
<dbReference type="Proteomes" id="UP000831787">
    <property type="component" value="Chromosome"/>
</dbReference>
<keyword evidence="5 7" id="KW-0659">Purine metabolism</keyword>
<accession>A0ABY4EJ84</accession>
<dbReference type="SUPFAM" id="SSF49472">
    <property type="entry name" value="Transthyretin (synonym: prealbumin)"/>
    <property type="match status" value="1"/>
</dbReference>
<keyword evidence="6 7" id="KW-0378">Hydrolase</keyword>
<evidence type="ECO:0000256" key="2">
    <source>
        <dbReference type="ARBA" id="ARBA00002704"/>
    </source>
</evidence>
<sequence length="117" mass="13537">MTGLTTHVLDLSHGLPASQVRIDLFRIDEDDREYLGTSRTNEDGRLSHPLLKGGEMERGIYEVVFYIGEYFQRKRKERNEPHFLTTVPVRFGISDPSQPYHVPLLVSPWGYQVYRGS</sequence>
<comment type="catalytic activity">
    <reaction evidence="1 7">
        <text>5-hydroxyisourate + H2O = 5-hydroxy-2-oxo-4-ureido-2,5-dihydro-1H-imidazole-5-carboxylate + H(+)</text>
        <dbReference type="Rhea" id="RHEA:23736"/>
        <dbReference type="ChEBI" id="CHEBI:15377"/>
        <dbReference type="ChEBI" id="CHEBI:15378"/>
        <dbReference type="ChEBI" id="CHEBI:18072"/>
        <dbReference type="ChEBI" id="CHEBI:58639"/>
        <dbReference type="EC" id="3.5.2.17"/>
    </reaction>
</comment>
<dbReference type="InterPro" id="IPR023419">
    <property type="entry name" value="Transthyretin_CS"/>
</dbReference>
<proteinExistence type="inferred from homology"/>
<dbReference type="GO" id="GO:0033971">
    <property type="term" value="F:hydroxyisourate hydrolase activity"/>
    <property type="evidence" value="ECO:0007669"/>
    <property type="project" value="UniProtKB-EC"/>
</dbReference>
<evidence type="ECO:0000256" key="3">
    <source>
        <dbReference type="ARBA" id="ARBA00009850"/>
    </source>
</evidence>
<dbReference type="PANTHER" id="PTHR10395">
    <property type="entry name" value="URICASE AND TRANSTHYRETIN-RELATED"/>
    <property type="match status" value="1"/>
</dbReference>
<dbReference type="NCBIfam" id="TIGR02962">
    <property type="entry name" value="hdxy_isourate"/>
    <property type="match status" value="1"/>
</dbReference>
<comment type="function">
    <text evidence="2">Catalyzes the hydrolysis of 5-hydroxyisourate (HIU) to 2-oxo-4-hydroxy-4-carboxy-5-ureidoimidazoline (OHCU).</text>
</comment>
<dbReference type="Gene3D" id="2.60.40.180">
    <property type="entry name" value="Transthyretin/hydroxyisourate hydrolase domain"/>
    <property type="match status" value="1"/>
</dbReference>
<protein>
    <recommendedName>
        <fullName evidence="7">5-hydroxyisourate hydrolase</fullName>
        <shortName evidence="7">HIU hydrolase</shortName>
        <shortName evidence="7">HIUHase</shortName>
        <ecNumber evidence="7">3.5.2.17</ecNumber>
    </recommendedName>
</protein>
<evidence type="ECO:0000313" key="9">
    <source>
        <dbReference type="EMBL" id="UOQ43694.1"/>
    </source>
</evidence>
<dbReference type="InterPro" id="IPR036817">
    <property type="entry name" value="Transthyretin/HIU_hydrolase_sf"/>
</dbReference>
<reference evidence="9 10" key="1">
    <citation type="submission" date="2022-04" db="EMBL/GenBank/DDBJ databases">
        <title>Halobacillus sp. isolated from saltern.</title>
        <authorList>
            <person name="Won M."/>
            <person name="Lee C.-M."/>
            <person name="Woen H.-Y."/>
            <person name="Kwon S.-W."/>
        </authorList>
    </citation>
    <scope>NUCLEOTIDE SEQUENCE [LARGE SCALE GENOMIC DNA]</scope>
    <source>
        <strain evidence="9 10">SSBR10-3</strain>
    </source>
</reference>
<dbReference type="InterPro" id="IPR014306">
    <property type="entry name" value="Hydroxyisourate_hydrolase"/>
</dbReference>
<dbReference type="EMBL" id="CP095073">
    <property type="protein sequence ID" value="UOQ43694.1"/>
    <property type="molecule type" value="Genomic_DNA"/>
</dbReference>
<evidence type="ECO:0000256" key="5">
    <source>
        <dbReference type="ARBA" id="ARBA00022631"/>
    </source>
</evidence>
<name>A0ABY4EJ84_9BACI</name>
<evidence type="ECO:0000313" key="10">
    <source>
        <dbReference type="Proteomes" id="UP000831787"/>
    </source>
</evidence>
<keyword evidence="10" id="KW-1185">Reference proteome</keyword>
<dbReference type="RefSeq" id="WP_244709064.1">
    <property type="nucleotide sequence ID" value="NZ_CP095073.1"/>
</dbReference>
<comment type="subunit">
    <text evidence="4 7">Homotetramer.</text>
</comment>
<evidence type="ECO:0000256" key="1">
    <source>
        <dbReference type="ARBA" id="ARBA00001043"/>
    </source>
</evidence>
<evidence type="ECO:0000256" key="6">
    <source>
        <dbReference type="ARBA" id="ARBA00022801"/>
    </source>
</evidence>